<dbReference type="EMBL" id="LT629785">
    <property type="protein sequence ID" value="SDU21119.1"/>
    <property type="molecule type" value="Genomic_DNA"/>
</dbReference>
<gene>
    <name evidence="1" type="ORF">SAMN05216296_2421</name>
</gene>
<dbReference type="SUPFAM" id="SSF47598">
    <property type="entry name" value="Ribbon-helix-helix"/>
    <property type="match status" value="1"/>
</dbReference>
<evidence type="ECO:0000313" key="1">
    <source>
        <dbReference type="EMBL" id="SDU21119.1"/>
    </source>
</evidence>
<keyword evidence="2" id="KW-1185">Reference proteome</keyword>
<dbReference type="RefSeq" id="WP_090195571.1">
    <property type="nucleotide sequence ID" value="NZ_LT629785.1"/>
</dbReference>
<evidence type="ECO:0000313" key="2">
    <source>
        <dbReference type="Proteomes" id="UP000243232"/>
    </source>
</evidence>
<dbReference type="AlphaFoldDB" id="A0A1H2GNS4"/>
<dbReference type="InterPro" id="IPR010985">
    <property type="entry name" value="Ribbon_hlx_hlx"/>
</dbReference>
<sequence length="63" mass="7027">MMRTATLNLRIDPVLKEAVRIAAMKDHRSIANLVEILIRQHCEKVGISIPDQAELFVGEAGDE</sequence>
<name>A0A1H2GNS4_9PSED</name>
<proteinExistence type="predicted"/>
<dbReference type="GO" id="GO:0006355">
    <property type="term" value="P:regulation of DNA-templated transcription"/>
    <property type="evidence" value="ECO:0007669"/>
    <property type="project" value="InterPro"/>
</dbReference>
<reference evidence="2" key="1">
    <citation type="submission" date="2016-10" db="EMBL/GenBank/DDBJ databases">
        <authorList>
            <person name="Varghese N."/>
            <person name="Submissions S."/>
        </authorList>
    </citation>
    <scope>NUCLEOTIDE SEQUENCE [LARGE SCALE GENOMIC DNA]</scope>
    <source>
        <strain evidence="2">DSM 17875</strain>
    </source>
</reference>
<protein>
    <submittedName>
        <fullName evidence="1">Uncharacterized protein</fullName>
    </submittedName>
</protein>
<dbReference type="Proteomes" id="UP000243232">
    <property type="component" value="Chromosome I"/>
</dbReference>
<accession>A0A1H2GNS4</accession>
<dbReference type="STRING" id="364197.SAMN05216296_2421"/>
<organism evidence="1 2">
    <name type="scientific">Pseudomonas pohangensis</name>
    <dbReference type="NCBI Taxonomy" id="364197"/>
    <lineage>
        <taxon>Bacteria</taxon>
        <taxon>Pseudomonadati</taxon>
        <taxon>Pseudomonadota</taxon>
        <taxon>Gammaproteobacteria</taxon>
        <taxon>Pseudomonadales</taxon>
        <taxon>Pseudomonadaceae</taxon>
        <taxon>Pseudomonas</taxon>
    </lineage>
</organism>
<dbReference type="OrthoDB" id="9133534at2"/>